<keyword evidence="4" id="KW-1185">Reference proteome</keyword>
<sequence length="390" mass="43094">MLRQMSLRPVARASGHAHCACTARIAARRTFTAKPTRATEDFSLNKLHNKRRDYERNRTAFLSAGAIAGIASFIYTAYKLKVALAAQSDSDKSSSSGSIRLDSPIPTGTFKTEAGEQRKVVLRDDEGREIVPTGNSVVQTFPRTIDVKLPTDTRAVGTIEATISSNEGTEYTLVGLGTRTVTFLGIQVYVVGFYVATQDIAKLQTYLVKKVNSLATTLIPSEKETLRKSLLDAAEGEETWDTILRDAGCRSAFRITPVKDTDFGHLRDGFVRAITARSQRDSQKYGDEQFGEALKEFKNLFARGSVPKKKEMLLCRDQLGRLSVLYEEEATKGPRSQIMGSVQDERISRLLWLNYLAGNKVASEPARQNIINGVMEFVERPVGTVATQVV</sequence>
<feature type="domain" description="Chalcone isomerase" evidence="2">
    <location>
        <begin position="169"/>
        <end position="371"/>
    </location>
</feature>
<keyword evidence="3" id="KW-0413">Isomerase</keyword>
<evidence type="ECO:0000256" key="1">
    <source>
        <dbReference type="SAM" id="Phobius"/>
    </source>
</evidence>
<dbReference type="PANTHER" id="PTHR47284">
    <property type="entry name" value="FATTY-ACID-BINDING PROTEIN 2"/>
    <property type="match status" value="1"/>
</dbReference>
<accession>A0A9P8CMZ1</accession>
<feature type="transmembrane region" description="Helical" evidence="1">
    <location>
        <begin position="60"/>
        <end position="78"/>
    </location>
</feature>
<dbReference type="InterPro" id="IPR016088">
    <property type="entry name" value="Chalcone_isomerase_3-sand"/>
</dbReference>
<dbReference type="InterPro" id="IPR016087">
    <property type="entry name" value="Chalcone_isomerase"/>
</dbReference>
<dbReference type="PANTHER" id="PTHR47284:SF3">
    <property type="entry name" value="FATTY-ACID-BINDING PROTEIN 2"/>
    <property type="match status" value="1"/>
</dbReference>
<dbReference type="GeneID" id="70288772"/>
<reference evidence="3" key="1">
    <citation type="journal article" date="2021" name="IMA Fungus">
        <title>Genomic characterization of three marine fungi, including Emericellopsis atlantica sp. nov. with signatures of a generalist lifestyle and marine biomass degradation.</title>
        <authorList>
            <person name="Hagestad O.C."/>
            <person name="Hou L."/>
            <person name="Andersen J.H."/>
            <person name="Hansen E.H."/>
            <person name="Altermark B."/>
            <person name="Li C."/>
            <person name="Kuhnert E."/>
            <person name="Cox R.J."/>
            <person name="Crous P.W."/>
            <person name="Spatafora J.W."/>
            <person name="Lail K."/>
            <person name="Amirebrahimi M."/>
            <person name="Lipzen A."/>
            <person name="Pangilinan J."/>
            <person name="Andreopoulos W."/>
            <person name="Hayes R.D."/>
            <person name="Ng V."/>
            <person name="Grigoriev I.V."/>
            <person name="Jackson S.A."/>
            <person name="Sutton T.D.S."/>
            <person name="Dobson A.D.W."/>
            <person name="Rama T."/>
        </authorList>
    </citation>
    <scope>NUCLEOTIDE SEQUENCE</scope>
    <source>
        <strain evidence="3">TS7</strain>
    </source>
</reference>
<proteinExistence type="predicted"/>
<keyword evidence="1" id="KW-1133">Transmembrane helix</keyword>
<keyword evidence="1" id="KW-0812">Transmembrane</keyword>
<dbReference type="AlphaFoldDB" id="A0A9P8CMZ1"/>
<dbReference type="GO" id="GO:0016872">
    <property type="term" value="F:intramolecular lyase activity"/>
    <property type="evidence" value="ECO:0007669"/>
    <property type="project" value="InterPro"/>
</dbReference>
<dbReference type="RefSeq" id="XP_046116867.1">
    <property type="nucleotide sequence ID" value="XM_046257869.1"/>
</dbReference>
<evidence type="ECO:0000259" key="2">
    <source>
        <dbReference type="Pfam" id="PF16035"/>
    </source>
</evidence>
<dbReference type="InterPro" id="IPR036298">
    <property type="entry name" value="Chalcone_isomerase_sf"/>
</dbReference>
<gene>
    <name evidence="3" type="ORF">F5Z01DRAFT_168645</name>
</gene>
<dbReference type="OrthoDB" id="18193at2759"/>
<dbReference type="Pfam" id="PF16035">
    <property type="entry name" value="Chalcone_2"/>
    <property type="match status" value="1"/>
</dbReference>
<dbReference type="EMBL" id="MU251259">
    <property type="protein sequence ID" value="KAG9252943.1"/>
    <property type="molecule type" value="Genomic_DNA"/>
</dbReference>
<protein>
    <submittedName>
        <fullName evidence="3">Chalcone-flavanone isomerase-domain-containing protein</fullName>
    </submittedName>
</protein>
<evidence type="ECO:0000313" key="3">
    <source>
        <dbReference type="EMBL" id="KAG9252943.1"/>
    </source>
</evidence>
<organism evidence="3 4">
    <name type="scientific">Emericellopsis atlantica</name>
    <dbReference type="NCBI Taxonomy" id="2614577"/>
    <lineage>
        <taxon>Eukaryota</taxon>
        <taxon>Fungi</taxon>
        <taxon>Dikarya</taxon>
        <taxon>Ascomycota</taxon>
        <taxon>Pezizomycotina</taxon>
        <taxon>Sordariomycetes</taxon>
        <taxon>Hypocreomycetidae</taxon>
        <taxon>Hypocreales</taxon>
        <taxon>Bionectriaceae</taxon>
        <taxon>Emericellopsis</taxon>
    </lineage>
</organism>
<name>A0A9P8CMZ1_9HYPO</name>
<keyword evidence="1" id="KW-0472">Membrane</keyword>
<evidence type="ECO:0000313" key="4">
    <source>
        <dbReference type="Proteomes" id="UP000887229"/>
    </source>
</evidence>
<dbReference type="SUPFAM" id="SSF54626">
    <property type="entry name" value="Chalcone isomerase"/>
    <property type="match status" value="1"/>
</dbReference>
<comment type="caution">
    <text evidence="3">The sequence shown here is derived from an EMBL/GenBank/DDBJ whole genome shotgun (WGS) entry which is preliminary data.</text>
</comment>
<dbReference type="Proteomes" id="UP000887229">
    <property type="component" value="Unassembled WGS sequence"/>
</dbReference>
<dbReference type="Gene3D" id="3.50.70.10">
    <property type="match status" value="1"/>
</dbReference>